<feature type="transmembrane region" description="Helical" evidence="1">
    <location>
        <begin position="50"/>
        <end position="68"/>
    </location>
</feature>
<evidence type="ECO:0008006" key="4">
    <source>
        <dbReference type="Google" id="ProtNLM"/>
    </source>
</evidence>
<feature type="transmembrane region" description="Helical" evidence="1">
    <location>
        <begin position="74"/>
        <end position="94"/>
    </location>
</feature>
<dbReference type="RefSeq" id="WP_066079112.1">
    <property type="nucleotide sequence ID" value="NZ_CP181246.1"/>
</dbReference>
<evidence type="ECO:0000256" key="1">
    <source>
        <dbReference type="SAM" id="Phobius"/>
    </source>
</evidence>
<dbReference type="Proteomes" id="UP000254651">
    <property type="component" value="Unassembled WGS sequence"/>
</dbReference>
<keyword evidence="1" id="KW-1133">Transmembrane helix</keyword>
<dbReference type="EMBL" id="UGQS01000001">
    <property type="protein sequence ID" value="STZ75424.1"/>
    <property type="molecule type" value="Genomic_DNA"/>
</dbReference>
<evidence type="ECO:0000313" key="2">
    <source>
        <dbReference type="EMBL" id="STZ75424.1"/>
    </source>
</evidence>
<evidence type="ECO:0000313" key="3">
    <source>
        <dbReference type="Proteomes" id="UP000254651"/>
    </source>
</evidence>
<keyword evidence="1" id="KW-0472">Membrane</keyword>
<proteinExistence type="predicted"/>
<keyword evidence="3" id="KW-1185">Reference proteome</keyword>
<accession>A0A378UDE0</accession>
<organism evidence="2 3">
    <name type="scientific">Bergeriella denitrificans</name>
    <name type="common">Neisseria denitrificans</name>
    <dbReference type="NCBI Taxonomy" id="494"/>
    <lineage>
        <taxon>Bacteria</taxon>
        <taxon>Pseudomonadati</taxon>
        <taxon>Pseudomonadota</taxon>
        <taxon>Betaproteobacteria</taxon>
        <taxon>Neisseriales</taxon>
        <taxon>Neisseriaceae</taxon>
        <taxon>Bergeriella</taxon>
    </lineage>
</organism>
<reference evidence="2 3" key="1">
    <citation type="submission" date="2018-06" db="EMBL/GenBank/DDBJ databases">
        <authorList>
            <consortium name="Pathogen Informatics"/>
            <person name="Doyle S."/>
        </authorList>
    </citation>
    <scope>NUCLEOTIDE SEQUENCE [LARGE SCALE GENOMIC DNA]</scope>
    <source>
        <strain evidence="2 3">NCTC10295</strain>
    </source>
</reference>
<dbReference type="AlphaFoldDB" id="A0A378UDE0"/>
<protein>
    <recommendedName>
        <fullName evidence="4">Integral membrane protein</fullName>
    </recommendedName>
</protein>
<sequence>MLEAFVLSFWAVWSADRELYPLSESLWFTIIAAFFRHLAEWEMPLVDGRWVAFNSVLWLYTALVFILINRLSSSFIHTLLLTAAAGIGYFHLALHLPDWL</sequence>
<keyword evidence="1" id="KW-0812">Transmembrane</keyword>
<name>A0A378UDE0_BERDE</name>
<gene>
    <name evidence="2" type="ORF">NCTC10295_00148</name>
</gene>